<feature type="transmembrane region" description="Helical" evidence="1">
    <location>
        <begin position="86"/>
        <end position="102"/>
    </location>
</feature>
<reference evidence="2 5" key="2">
    <citation type="submission" date="2018-07" db="EMBL/GenBank/DDBJ databases">
        <title>Genome sequences of Haloplanus aerogenes JCM 16430T.</title>
        <authorList>
            <person name="Kim Y.B."/>
            <person name="Roh S.W."/>
        </authorList>
    </citation>
    <scope>NUCLEOTIDE SEQUENCE [LARGE SCALE GENOMIC DNA]</scope>
    <source>
        <strain evidence="2 5">JCM 16430</strain>
    </source>
</reference>
<evidence type="ECO:0000313" key="5">
    <source>
        <dbReference type="Proteomes" id="UP000282007"/>
    </source>
</evidence>
<protein>
    <submittedName>
        <fullName evidence="3">Uncharacterized protein</fullName>
    </submittedName>
</protein>
<proteinExistence type="predicted"/>
<dbReference type="EMBL" id="CP034145">
    <property type="protein sequence ID" value="AZH26088.1"/>
    <property type="molecule type" value="Genomic_DNA"/>
</dbReference>
<sequence length="124" mass="13489">MVPLQQSPDGVFGLVVIGLVFLTGLAFFAAILYTEHRKEMKLIETGQYAEQQESGTWMLAAGLLLLALGLADLLRAAWAGAVPEEGLTLTLLGVAALVYFAFHRREARRAADRDANTDTSPNER</sequence>
<dbReference type="Proteomes" id="UP000282007">
    <property type="component" value="Chromosome"/>
</dbReference>
<keyword evidence="1" id="KW-0472">Membrane</keyword>
<evidence type="ECO:0000256" key="1">
    <source>
        <dbReference type="SAM" id="Phobius"/>
    </source>
</evidence>
<dbReference type="Proteomes" id="UP000277326">
    <property type="component" value="Unassembled WGS sequence"/>
</dbReference>
<name>A0A3M0DT03_9EURY</name>
<evidence type="ECO:0000313" key="3">
    <source>
        <dbReference type="EMBL" id="RMB18463.1"/>
    </source>
</evidence>
<keyword evidence="5" id="KW-1185">Reference proteome</keyword>
<evidence type="ECO:0000313" key="4">
    <source>
        <dbReference type="Proteomes" id="UP000277326"/>
    </source>
</evidence>
<organism evidence="3 4">
    <name type="scientific">Haloplanus aerogenes</name>
    <dbReference type="NCBI Taxonomy" id="660522"/>
    <lineage>
        <taxon>Archaea</taxon>
        <taxon>Methanobacteriati</taxon>
        <taxon>Methanobacteriota</taxon>
        <taxon>Stenosarchaea group</taxon>
        <taxon>Halobacteria</taxon>
        <taxon>Halobacteriales</taxon>
        <taxon>Haloferacaceae</taxon>
        <taxon>Haloplanus</taxon>
    </lineage>
</organism>
<accession>A0A3M0DT03</accession>
<dbReference type="AlphaFoldDB" id="A0A3M0DT03"/>
<feature type="transmembrane region" description="Helical" evidence="1">
    <location>
        <begin position="12"/>
        <end position="34"/>
    </location>
</feature>
<dbReference type="RefSeq" id="WP_121920542.1">
    <property type="nucleotide sequence ID" value="NZ_CP034145.1"/>
</dbReference>
<keyword evidence="1" id="KW-1133">Transmembrane helix</keyword>
<reference evidence="3" key="3">
    <citation type="submission" date="2018-10" db="EMBL/GenBank/DDBJ databases">
        <authorList>
            <person name="Whitman W."/>
            <person name="Huntemann M."/>
            <person name="Clum A."/>
            <person name="Pillay M."/>
            <person name="Palaniappan K."/>
            <person name="Varghese N."/>
            <person name="Mikhailova N."/>
            <person name="Stamatis D."/>
            <person name="Reddy T."/>
            <person name="Daum C."/>
            <person name="Shapiro N."/>
            <person name="Ivanova N."/>
            <person name="Kyrpides N."/>
            <person name="Woyke T."/>
        </authorList>
    </citation>
    <scope>NUCLEOTIDE SEQUENCE</scope>
    <source>
        <strain evidence="3">CGMCC 1.10124</strain>
    </source>
</reference>
<dbReference type="OrthoDB" id="293361at2157"/>
<reference evidence="3 4" key="1">
    <citation type="journal article" date="2015" name="Stand. Genomic Sci.">
        <title>Genomic Encyclopedia of Bacterial and Archaeal Type Strains, Phase III: the genomes of soil and plant-associated and newly described type strains.</title>
        <authorList>
            <person name="Whitman W.B."/>
            <person name="Woyke T."/>
            <person name="Klenk H.P."/>
            <person name="Zhou Y."/>
            <person name="Lilburn T.G."/>
            <person name="Beck B.J."/>
            <person name="De Vos P."/>
            <person name="Vandamme P."/>
            <person name="Eisen J.A."/>
            <person name="Garrity G."/>
            <person name="Hugenholtz P."/>
            <person name="Kyrpides N.C."/>
        </authorList>
    </citation>
    <scope>NUCLEOTIDE SEQUENCE [LARGE SCALE GENOMIC DNA]</scope>
    <source>
        <strain evidence="3 4">CGMCC 1.10124</strain>
    </source>
</reference>
<dbReference type="EMBL" id="REFS01000003">
    <property type="protein sequence ID" value="RMB18463.1"/>
    <property type="molecule type" value="Genomic_DNA"/>
</dbReference>
<keyword evidence="1" id="KW-0812">Transmembrane</keyword>
<dbReference type="GeneID" id="38472077"/>
<feature type="transmembrane region" description="Helical" evidence="1">
    <location>
        <begin position="55"/>
        <end position="74"/>
    </location>
</feature>
<dbReference type="KEGG" id="haer:DU502_12285"/>
<evidence type="ECO:0000313" key="2">
    <source>
        <dbReference type="EMBL" id="AZH26088.1"/>
    </source>
</evidence>
<gene>
    <name evidence="3" type="ORF">ATH50_1920</name>
    <name evidence="2" type="ORF">DU502_12285</name>
</gene>